<organism evidence="1 2">
    <name type="scientific">Vermiconidia calcicola</name>
    <dbReference type="NCBI Taxonomy" id="1690605"/>
    <lineage>
        <taxon>Eukaryota</taxon>
        <taxon>Fungi</taxon>
        <taxon>Dikarya</taxon>
        <taxon>Ascomycota</taxon>
        <taxon>Pezizomycotina</taxon>
        <taxon>Dothideomycetes</taxon>
        <taxon>Dothideomycetidae</taxon>
        <taxon>Mycosphaerellales</taxon>
        <taxon>Extremaceae</taxon>
        <taxon>Vermiconidia</taxon>
    </lineage>
</organism>
<gene>
    <name evidence="1" type="ORF">LTR37_021280</name>
</gene>
<dbReference type="EMBL" id="JAUTXU010000464">
    <property type="protein sequence ID" value="KAK3680370.1"/>
    <property type="molecule type" value="Genomic_DNA"/>
</dbReference>
<protein>
    <submittedName>
        <fullName evidence="1">Uncharacterized protein</fullName>
    </submittedName>
</protein>
<comment type="caution">
    <text evidence="1">The sequence shown here is derived from an EMBL/GenBank/DDBJ whole genome shotgun (WGS) entry which is preliminary data.</text>
</comment>
<keyword evidence="2" id="KW-1185">Reference proteome</keyword>
<name>A0ACC3M934_9PEZI</name>
<evidence type="ECO:0000313" key="2">
    <source>
        <dbReference type="Proteomes" id="UP001281147"/>
    </source>
</evidence>
<evidence type="ECO:0000313" key="1">
    <source>
        <dbReference type="EMBL" id="KAK3680370.1"/>
    </source>
</evidence>
<reference evidence="1" key="1">
    <citation type="submission" date="2023-07" db="EMBL/GenBank/DDBJ databases">
        <title>Black Yeasts Isolated from many extreme environments.</title>
        <authorList>
            <person name="Coleine C."/>
            <person name="Stajich J.E."/>
            <person name="Selbmann L."/>
        </authorList>
    </citation>
    <scope>NUCLEOTIDE SEQUENCE</scope>
    <source>
        <strain evidence="1">CCFEE 5714</strain>
    </source>
</reference>
<accession>A0ACC3M934</accession>
<proteinExistence type="predicted"/>
<sequence>MASSKAKDSDDMPASDNDTISPKSSAESSRDDEDESCSIATQVFAVPELLEMILEHVDVRDVLDAYRINRSTREIIEASPKLQTKLFLRPANAEGMNLLRLKEECNAEGWNPLQLKEDCLPGLWLHQCASTGTVTAAFEGPRLPLIGARCLKMFFCEPPIKKMIMHCDCLPRDDGCFKRVVLESFSGLTCHEDTVKSVTGHGHQVGHYYPTFKDRE</sequence>
<dbReference type="Proteomes" id="UP001281147">
    <property type="component" value="Unassembled WGS sequence"/>
</dbReference>